<gene>
    <name evidence="3" type="ORF">ACFQL9_17615</name>
</gene>
<protein>
    <submittedName>
        <fullName evidence="3">DUF4129 domain-containing protein</fullName>
    </submittedName>
</protein>
<feature type="compositionally biased region" description="Basic and acidic residues" evidence="1">
    <location>
        <begin position="32"/>
        <end position="41"/>
    </location>
</feature>
<dbReference type="EMBL" id="JBHTAH010000029">
    <property type="protein sequence ID" value="MFC7071466.1"/>
    <property type="molecule type" value="Genomic_DNA"/>
</dbReference>
<reference evidence="3 4" key="1">
    <citation type="journal article" date="2019" name="Int. J. Syst. Evol. Microbiol.">
        <title>The Global Catalogue of Microorganisms (GCM) 10K type strain sequencing project: providing services to taxonomists for standard genome sequencing and annotation.</title>
        <authorList>
            <consortium name="The Broad Institute Genomics Platform"/>
            <consortium name="The Broad Institute Genome Sequencing Center for Infectious Disease"/>
            <person name="Wu L."/>
            <person name="Ma J."/>
        </authorList>
    </citation>
    <scope>NUCLEOTIDE SEQUENCE [LARGE SCALE GENOMIC DNA]</scope>
    <source>
        <strain evidence="3 4">DT31</strain>
    </source>
</reference>
<sequence length="108" mass="11684">EPAPPETVREAWRRFRASVPGRGKESWTPGDLARRAADRGYPRGPVDALTEAFRGIRYGNRPATADRRERALDAYDRLRRALDGSDDDAPDDGSAGDGAGTRTGGGDD</sequence>
<evidence type="ECO:0000256" key="1">
    <source>
        <dbReference type="SAM" id="MobiDB-lite"/>
    </source>
</evidence>
<feature type="region of interest" description="Disordered" evidence="1">
    <location>
        <begin position="1"/>
        <end position="45"/>
    </location>
</feature>
<accession>A0ABD5WDS3</accession>
<feature type="region of interest" description="Disordered" evidence="1">
    <location>
        <begin position="81"/>
        <end position="108"/>
    </location>
</feature>
<dbReference type="AlphaFoldDB" id="A0ABD5WDS3"/>
<evidence type="ECO:0000313" key="3">
    <source>
        <dbReference type="EMBL" id="MFC7071466.1"/>
    </source>
</evidence>
<feature type="non-terminal residue" evidence="3">
    <location>
        <position position="1"/>
    </location>
</feature>
<name>A0ABD5WDS3_9EURY</name>
<evidence type="ECO:0000259" key="2">
    <source>
        <dbReference type="Pfam" id="PF13559"/>
    </source>
</evidence>
<proteinExistence type="predicted"/>
<dbReference type="RefSeq" id="WP_390211334.1">
    <property type="nucleotide sequence ID" value="NZ_JBHTAH010000029.1"/>
</dbReference>
<dbReference type="InterPro" id="IPR025403">
    <property type="entry name" value="TgpA-like_C"/>
</dbReference>
<comment type="caution">
    <text evidence="3">The sequence shown here is derived from an EMBL/GenBank/DDBJ whole genome shotgun (WGS) entry which is preliminary data.</text>
</comment>
<dbReference type="Pfam" id="PF13559">
    <property type="entry name" value="DUF4129"/>
    <property type="match status" value="1"/>
</dbReference>
<dbReference type="Proteomes" id="UP001596461">
    <property type="component" value="Unassembled WGS sequence"/>
</dbReference>
<evidence type="ECO:0000313" key="4">
    <source>
        <dbReference type="Proteomes" id="UP001596461"/>
    </source>
</evidence>
<feature type="compositionally biased region" description="Gly residues" evidence="1">
    <location>
        <begin position="95"/>
        <end position="108"/>
    </location>
</feature>
<keyword evidence="4" id="KW-1185">Reference proteome</keyword>
<feature type="domain" description="Protein-glutamine gamma-glutamyltransferase-like C-terminal" evidence="2">
    <location>
        <begin position="9"/>
        <end position="76"/>
    </location>
</feature>
<organism evidence="3 4">
    <name type="scientific">Halobaculum lipolyticum</name>
    <dbReference type="NCBI Taxonomy" id="3032001"/>
    <lineage>
        <taxon>Archaea</taxon>
        <taxon>Methanobacteriati</taxon>
        <taxon>Methanobacteriota</taxon>
        <taxon>Stenosarchaea group</taxon>
        <taxon>Halobacteria</taxon>
        <taxon>Halobacteriales</taxon>
        <taxon>Haloferacaceae</taxon>
        <taxon>Halobaculum</taxon>
    </lineage>
</organism>